<dbReference type="EMBL" id="QYUM01000003">
    <property type="protein sequence ID" value="RJF90243.1"/>
    <property type="molecule type" value="Genomic_DNA"/>
</dbReference>
<keyword evidence="3 6" id="KW-0812">Transmembrane</keyword>
<feature type="transmembrane region" description="Helical" evidence="6">
    <location>
        <begin position="387"/>
        <end position="413"/>
    </location>
</feature>
<dbReference type="GO" id="GO:0016020">
    <property type="term" value="C:membrane"/>
    <property type="evidence" value="ECO:0007669"/>
    <property type="project" value="UniProtKB-SubCell"/>
</dbReference>
<evidence type="ECO:0000256" key="1">
    <source>
        <dbReference type="ARBA" id="ARBA00004141"/>
    </source>
</evidence>
<evidence type="ECO:0000256" key="4">
    <source>
        <dbReference type="ARBA" id="ARBA00022989"/>
    </source>
</evidence>
<feature type="transmembrane region" description="Helical" evidence="6">
    <location>
        <begin position="419"/>
        <end position="439"/>
    </location>
</feature>
<proteinExistence type="predicted"/>
<dbReference type="AlphaFoldDB" id="A0A418WJM1"/>
<comment type="caution">
    <text evidence="8">The sequence shown here is derived from an EMBL/GenBank/DDBJ whole genome shotgun (WGS) entry which is preliminary data.</text>
</comment>
<protein>
    <submittedName>
        <fullName evidence="8">MFS transporter</fullName>
    </submittedName>
</protein>
<feature type="transmembrane region" description="Helical" evidence="6">
    <location>
        <begin position="124"/>
        <end position="145"/>
    </location>
</feature>
<feature type="transmembrane region" description="Helical" evidence="6">
    <location>
        <begin position="157"/>
        <end position="182"/>
    </location>
</feature>
<keyword evidence="9" id="KW-1185">Reference proteome</keyword>
<dbReference type="OrthoDB" id="9812221at2"/>
<feature type="domain" description="Major facilitator superfamily (MFS) profile" evidence="7">
    <location>
        <begin position="32"/>
        <end position="442"/>
    </location>
</feature>
<feature type="transmembrane region" description="Helical" evidence="6">
    <location>
        <begin position="98"/>
        <end position="118"/>
    </location>
</feature>
<feature type="transmembrane region" description="Helical" evidence="6">
    <location>
        <begin position="27"/>
        <end position="46"/>
    </location>
</feature>
<evidence type="ECO:0000313" key="8">
    <source>
        <dbReference type="EMBL" id="RJF90243.1"/>
    </source>
</evidence>
<accession>A0A418WJM1</accession>
<dbReference type="Gene3D" id="1.20.1250.20">
    <property type="entry name" value="MFS general substrate transporter like domains"/>
    <property type="match status" value="2"/>
</dbReference>
<evidence type="ECO:0000313" key="9">
    <source>
        <dbReference type="Proteomes" id="UP000286100"/>
    </source>
</evidence>
<keyword evidence="4 6" id="KW-1133">Transmembrane helix</keyword>
<feature type="transmembrane region" description="Helical" evidence="6">
    <location>
        <begin position="293"/>
        <end position="315"/>
    </location>
</feature>
<feature type="transmembrane region" description="Helical" evidence="6">
    <location>
        <begin position="202"/>
        <end position="221"/>
    </location>
</feature>
<gene>
    <name evidence="8" type="ORF">D3876_08155</name>
</gene>
<dbReference type="Proteomes" id="UP000286100">
    <property type="component" value="Unassembled WGS sequence"/>
</dbReference>
<sequence>MIMTNATTYPFDDEAMEYPADTARAPASAWFALAVLVGATLFSFVDRQILALVAEPLRESLDLSDLQLGALQGLGLAIFAALASYPMGWLSDRYDRRLVLCAGILIWSCATAACAFQTSFEGLFASTVGIAVGEAGLAPIVLSIIPDIFPRRQRTLANFIYFTAALIGAAIGIGLGSVTLGWLTENVASLPGMLGELEPWRVAMIVVALPGPLFIALVAMLKVRRPQISAAHNGPADASTAATGLLPYVRQHWKTVFFIFSAMAAYNIGIGSTLIWIPAAIHRAFGVPLATVGLQLGAMLGVASIIGLICSGSALKFLPGDKALLPLRIATAAFVIAMAATFMLPLIQFHWQGLAIVGVQMGAGMGAAALMPGVLQDISPPHLRGRIISILSIVGAVAQGVSPMLVGAISTTINDPRGVLQALAIVATPGWLVAAYLIWRSVGACKRTLAILDVEH</sequence>
<dbReference type="PANTHER" id="PTHR23505:SF79">
    <property type="entry name" value="PROTEIN SPINSTER"/>
    <property type="match status" value="1"/>
</dbReference>
<feature type="transmembrane region" description="Helical" evidence="6">
    <location>
        <begin position="327"/>
        <end position="347"/>
    </location>
</feature>
<organism evidence="8 9">
    <name type="scientific">Sphingomonas cavernae</name>
    <dbReference type="NCBI Taxonomy" id="2320861"/>
    <lineage>
        <taxon>Bacteria</taxon>
        <taxon>Pseudomonadati</taxon>
        <taxon>Pseudomonadota</taxon>
        <taxon>Alphaproteobacteria</taxon>
        <taxon>Sphingomonadales</taxon>
        <taxon>Sphingomonadaceae</taxon>
        <taxon>Sphingomonas</taxon>
    </lineage>
</organism>
<dbReference type="PROSITE" id="PS50850">
    <property type="entry name" value="MFS"/>
    <property type="match status" value="1"/>
</dbReference>
<dbReference type="InterPro" id="IPR044770">
    <property type="entry name" value="MFS_spinster-like"/>
</dbReference>
<dbReference type="InterPro" id="IPR011701">
    <property type="entry name" value="MFS"/>
</dbReference>
<dbReference type="InterPro" id="IPR036259">
    <property type="entry name" value="MFS_trans_sf"/>
</dbReference>
<comment type="subcellular location">
    <subcellularLocation>
        <location evidence="1">Membrane</location>
        <topology evidence="1">Multi-pass membrane protein</topology>
    </subcellularLocation>
</comment>
<dbReference type="InterPro" id="IPR020846">
    <property type="entry name" value="MFS_dom"/>
</dbReference>
<dbReference type="GO" id="GO:0022857">
    <property type="term" value="F:transmembrane transporter activity"/>
    <property type="evidence" value="ECO:0007669"/>
    <property type="project" value="InterPro"/>
</dbReference>
<evidence type="ECO:0000256" key="6">
    <source>
        <dbReference type="SAM" id="Phobius"/>
    </source>
</evidence>
<feature type="transmembrane region" description="Helical" evidence="6">
    <location>
        <begin position="66"/>
        <end position="86"/>
    </location>
</feature>
<feature type="transmembrane region" description="Helical" evidence="6">
    <location>
        <begin position="353"/>
        <end position="375"/>
    </location>
</feature>
<dbReference type="SUPFAM" id="SSF103473">
    <property type="entry name" value="MFS general substrate transporter"/>
    <property type="match status" value="1"/>
</dbReference>
<feature type="transmembrane region" description="Helical" evidence="6">
    <location>
        <begin position="256"/>
        <end position="281"/>
    </location>
</feature>
<keyword evidence="2" id="KW-0813">Transport</keyword>
<name>A0A418WJM1_9SPHN</name>
<reference evidence="8 9" key="1">
    <citation type="submission" date="2018-09" db="EMBL/GenBank/DDBJ databases">
        <authorList>
            <person name="Zhu H."/>
        </authorList>
    </citation>
    <scope>NUCLEOTIDE SEQUENCE [LARGE SCALE GENOMIC DNA]</scope>
    <source>
        <strain evidence="8 9">K2R01-6</strain>
    </source>
</reference>
<evidence type="ECO:0000256" key="5">
    <source>
        <dbReference type="ARBA" id="ARBA00023136"/>
    </source>
</evidence>
<evidence type="ECO:0000256" key="3">
    <source>
        <dbReference type="ARBA" id="ARBA00022692"/>
    </source>
</evidence>
<dbReference type="Pfam" id="PF07690">
    <property type="entry name" value="MFS_1"/>
    <property type="match status" value="1"/>
</dbReference>
<dbReference type="PANTHER" id="PTHR23505">
    <property type="entry name" value="SPINSTER"/>
    <property type="match status" value="1"/>
</dbReference>
<keyword evidence="5 6" id="KW-0472">Membrane</keyword>
<evidence type="ECO:0000256" key="2">
    <source>
        <dbReference type="ARBA" id="ARBA00022448"/>
    </source>
</evidence>
<evidence type="ECO:0000259" key="7">
    <source>
        <dbReference type="PROSITE" id="PS50850"/>
    </source>
</evidence>